<reference evidence="2 3" key="1">
    <citation type="journal article" date="2010" name="Science">
        <title>Genomic analysis of organismal complexity in the multicellular green alga Volvox carteri.</title>
        <authorList>
            <person name="Prochnik S.E."/>
            <person name="Umen J."/>
            <person name="Nedelcu A.M."/>
            <person name="Hallmann A."/>
            <person name="Miller S.M."/>
            <person name="Nishii I."/>
            <person name="Ferris P."/>
            <person name="Kuo A."/>
            <person name="Mitros T."/>
            <person name="Fritz-Laylin L.K."/>
            <person name="Hellsten U."/>
            <person name="Chapman J."/>
            <person name="Simakov O."/>
            <person name="Rensing S.A."/>
            <person name="Terry A."/>
            <person name="Pangilinan J."/>
            <person name="Kapitonov V."/>
            <person name="Jurka J."/>
            <person name="Salamov A."/>
            <person name="Shapiro H."/>
            <person name="Schmutz J."/>
            <person name="Grimwood J."/>
            <person name="Lindquist E."/>
            <person name="Lucas S."/>
            <person name="Grigoriev I.V."/>
            <person name="Schmitt R."/>
            <person name="Kirk D."/>
            <person name="Rokhsar D.S."/>
        </authorList>
    </citation>
    <scope>NUCLEOTIDE SEQUENCE [LARGE SCALE GENOMIC DNA]</scope>
    <source>
        <strain evidence="3">f. Nagariensis / Eve</strain>
    </source>
</reference>
<sequence>MSQEAKAGKPVGATNRTIAAIRFHAERVREKAGDVSLNSDHNEILGNMVDLHHKNMSQVRASLLNYRPCESRSVDQYIDWMDDFVDDSDGEEEPADSRDDCLQTRSPNLSSLLDSSDTQLPPARQGSSMVARRAVQDVDPVSLFRQMRAGTMSRTPSQHIPGCVKGAYAFLAPPPPEPDDDAESKTDSSTLRGKSFLARPSQRAGAAYDMLAQIRGANWNSDNMAGKSCKSTPGKAAEHFPITSPRSEIRSEVVLSSSLGTSLSGTAGTAGSRSFTAGPSRRAGALPGVSVNVPPILMASGDFDRVSTGQLANSASSGGFLDRLKHILKQ</sequence>
<dbReference type="Proteomes" id="UP000001058">
    <property type="component" value="Unassembled WGS sequence"/>
</dbReference>
<evidence type="ECO:0000313" key="2">
    <source>
        <dbReference type="EMBL" id="EFJ45374.1"/>
    </source>
</evidence>
<dbReference type="GeneID" id="9625820"/>
<dbReference type="KEGG" id="vcn:VOLCADRAFT_105924"/>
<keyword evidence="3" id="KW-1185">Reference proteome</keyword>
<feature type="compositionally biased region" description="Acidic residues" evidence="1">
    <location>
        <begin position="84"/>
        <end position="94"/>
    </location>
</feature>
<feature type="region of interest" description="Disordered" evidence="1">
    <location>
        <begin position="171"/>
        <end position="194"/>
    </location>
</feature>
<accession>D8U4B6</accession>
<dbReference type="OrthoDB" id="533633at2759"/>
<name>D8U4B6_VOLCA</name>
<gene>
    <name evidence="2" type="ORF">VOLCADRAFT_105924</name>
</gene>
<evidence type="ECO:0000256" key="1">
    <source>
        <dbReference type="SAM" id="MobiDB-lite"/>
    </source>
</evidence>
<dbReference type="AlphaFoldDB" id="D8U4B6"/>
<dbReference type="RefSeq" id="XP_002953401.1">
    <property type="nucleotide sequence ID" value="XM_002953355.1"/>
</dbReference>
<proteinExistence type="predicted"/>
<protein>
    <submittedName>
        <fullName evidence="2">Uncharacterized protein</fullName>
    </submittedName>
</protein>
<dbReference type="InParanoid" id="D8U4B6"/>
<feature type="region of interest" description="Disordered" evidence="1">
    <location>
        <begin position="84"/>
        <end position="134"/>
    </location>
</feature>
<evidence type="ECO:0000313" key="3">
    <source>
        <dbReference type="Proteomes" id="UP000001058"/>
    </source>
</evidence>
<organism evidence="3">
    <name type="scientific">Volvox carteri f. nagariensis</name>
    <dbReference type="NCBI Taxonomy" id="3068"/>
    <lineage>
        <taxon>Eukaryota</taxon>
        <taxon>Viridiplantae</taxon>
        <taxon>Chlorophyta</taxon>
        <taxon>core chlorophytes</taxon>
        <taxon>Chlorophyceae</taxon>
        <taxon>CS clade</taxon>
        <taxon>Chlamydomonadales</taxon>
        <taxon>Volvocaceae</taxon>
        <taxon>Volvox</taxon>
    </lineage>
</organism>
<dbReference type="EMBL" id="GL378357">
    <property type="protein sequence ID" value="EFJ45374.1"/>
    <property type="molecule type" value="Genomic_DNA"/>
</dbReference>